<dbReference type="AlphaFoldDB" id="A0A8C3DA42"/>
<name>A0A8C3DA42_CORMO</name>
<organism evidence="1 2">
    <name type="scientific">Corvus moneduloides</name>
    <name type="common">New Caledonian crow</name>
    <dbReference type="NCBI Taxonomy" id="1196302"/>
    <lineage>
        <taxon>Eukaryota</taxon>
        <taxon>Metazoa</taxon>
        <taxon>Chordata</taxon>
        <taxon>Craniata</taxon>
        <taxon>Vertebrata</taxon>
        <taxon>Euteleostomi</taxon>
        <taxon>Archelosauria</taxon>
        <taxon>Archosauria</taxon>
        <taxon>Dinosauria</taxon>
        <taxon>Saurischia</taxon>
        <taxon>Theropoda</taxon>
        <taxon>Coelurosauria</taxon>
        <taxon>Aves</taxon>
        <taxon>Neognathae</taxon>
        <taxon>Neoaves</taxon>
        <taxon>Telluraves</taxon>
        <taxon>Australaves</taxon>
        <taxon>Passeriformes</taxon>
        <taxon>Corvoidea</taxon>
        <taxon>Corvidae</taxon>
        <taxon>Corvus</taxon>
    </lineage>
</organism>
<evidence type="ECO:0000313" key="2">
    <source>
        <dbReference type="Proteomes" id="UP000694553"/>
    </source>
</evidence>
<reference evidence="1" key="3">
    <citation type="submission" date="2025-09" db="UniProtKB">
        <authorList>
            <consortium name="Ensembl"/>
        </authorList>
    </citation>
    <scope>IDENTIFICATION</scope>
</reference>
<accession>A0A8C3DA42</accession>
<proteinExistence type="predicted"/>
<evidence type="ECO:0000313" key="1">
    <source>
        <dbReference type="Ensembl" id="ENSCMUP00000003411.1"/>
    </source>
</evidence>
<dbReference type="Ensembl" id="ENSCMUT00000003693.2">
    <property type="protein sequence ID" value="ENSCMUP00000003411.1"/>
    <property type="gene ID" value="ENSCMUG00000002308.2"/>
</dbReference>
<dbReference type="InterPro" id="IPR035275">
    <property type="entry name" value="Smim3"/>
</dbReference>
<sequence length="55" mass="6241">TQYSHPYVPSCLLDAAQLWLIICAILAQVTLQRNLLMCPSSSVARFRLVFHPILK</sequence>
<keyword evidence="2" id="KW-1185">Reference proteome</keyword>
<reference evidence="1" key="2">
    <citation type="submission" date="2025-08" db="UniProtKB">
        <authorList>
            <consortium name="Ensembl"/>
        </authorList>
    </citation>
    <scope>IDENTIFICATION</scope>
</reference>
<reference evidence="2" key="1">
    <citation type="submission" date="2019-10" db="EMBL/GenBank/DDBJ databases">
        <title>Corvus moneduloides (New Caledonian crow) genome, bCorMon1, primary haplotype.</title>
        <authorList>
            <person name="Rutz C."/>
            <person name="Fungtammasan C."/>
            <person name="Mountcastle J."/>
            <person name="Formenti G."/>
            <person name="Chow W."/>
            <person name="Howe K."/>
            <person name="Steele M.P."/>
            <person name="Fernandes J."/>
            <person name="Gilbert M.T.P."/>
            <person name="Fedrigo O."/>
            <person name="Jarvis E.D."/>
            <person name="Gemmell N."/>
        </authorList>
    </citation>
    <scope>NUCLEOTIDE SEQUENCE [LARGE SCALE GENOMIC DNA]</scope>
</reference>
<protein>
    <submittedName>
        <fullName evidence="1">Uncharacterized protein</fullName>
    </submittedName>
</protein>
<dbReference type="Pfam" id="PF17307">
    <property type="entry name" value="Smim3"/>
    <property type="match status" value="1"/>
</dbReference>
<dbReference type="Proteomes" id="UP000694553">
    <property type="component" value="Unassembled WGS sequence"/>
</dbReference>